<feature type="domain" description="RCK N-terminal" evidence="1">
    <location>
        <begin position="3"/>
        <end position="120"/>
    </location>
</feature>
<proteinExistence type="predicted"/>
<organism evidence="2 3">
    <name type="scientific">Nannocystis exedens</name>
    <dbReference type="NCBI Taxonomy" id="54"/>
    <lineage>
        <taxon>Bacteria</taxon>
        <taxon>Pseudomonadati</taxon>
        <taxon>Myxococcota</taxon>
        <taxon>Polyangia</taxon>
        <taxon>Nannocystales</taxon>
        <taxon>Nannocystaceae</taxon>
        <taxon>Nannocystis</taxon>
    </lineage>
</organism>
<dbReference type="InterPro" id="IPR003148">
    <property type="entry name" value="RCK_N"/>
</dbReference>
<dbReference type="InterPro" id="IPR050721">
    <property type="entry name" value="Trk_Ktr_HKT_K-transport"/>
</dbReference>
<reference evidence="3" key="1">
    <citation type="submission" date="2016-10" db="EMBL/GenBank/DDBJ databases">
        <authorList>
            <person name="Varghese N."/>
            <person name="Submissions S."/>
        </authorList>
    </citation>
    <scope>NUCLEOTIDE SEQUENCE [LARGE SCALE GENOMIC DNA]</scope>
    <source>
        <strain evidence="3">ATCC 25963</strain>
    </source>
</reference>
<dbReference type="PROSITE" id="PS51201">
    <property type="entry name" value="RCK_N"/>
    <property type="match status" value="1"/>
</dbReference>
<keyword evidence="3" id="KW-1185">Reference proteome</keyword>
<sequence>MAQSRYLIIGLGRFGAALAESLAEQGAEVIAVDRDMAMVDAVKQKVAYAIELDATDPQALLSIDPLKCRAAIVAIGENFEATVLTLAALKEVGVRDIVARSRSARESRILQAVGATQVIELEYEMGRTFGKRLIGGAEAQPALGQALKA</sequence>
<evidence type="ECO:0000313" key="3">
    <source>
        <dbReference type="Proteomes" id="UP000199400"/>
    </source>
</evidence>
<dbReference type="PANTHER" id="PTHR43833">
    <property type="entry name" value="POTASSIUM CHANNEL PROTEIN 2-RELATED-RELATED"/>
    <property type="match status" value="1"/>
</dbReference>
<dbReference type="InterPro" id="IPR036291">
    <property type="entry name" value="NAD(P)-bd_dom_sf"/>
</dbReference>
<dbReference type="PANTHER" id="PTHR43833:SF7">
    <property type="entry name" value="KTR SYSTEM POTASSIUM UPTAKE PROTEIN C"/>
    <property type="match status" value="1"/>
</dbReference>
<evidence type="ECO:0000313" key="2">
    <source>
        <dbReference type="EMBL" id="SFF05706.1"/>
    </source>
</evidence>
<evidence type="ECO:0000259" key="1">
    <source>
        <dbReference type="PROSITE" id="PS51201"/>
    </source>
</evidence>
<gene>
    <name evidence="2" type="ORF">SAMN02745121_06690</name>
</gene>
<protein>
    <submittedName>
        <fullName evidence="2">TrkA-N domain-containing protein</fullName>
    </submittedName>
</protein>
<dbReference type="SUPFAM" id="SSF51735">
    <property type="entry name" value="NAD(P)-binding Rossmann-fold domains"/>
    <property type="match status" value="1"/>
</dbReference>
<dbReference type="RefSeq" id="WP_096332173.1">
    <property type="nucleotide sequence ID" value="NZ_FOMX01000027.1"/>
</dbReference>
<dbReference type="Proteomes" id="UP000199400">
    <property type="component" value="Unassembled WGS sequence"/>
</dbReference>
<dbReference type="Gene3D" id="3.40.50.720">
    <property type="entry name" value="NAD(P)-binding Rossmann-like Domain"/>
    <property type="match status" value="1"/>
</dbReference>
<accession>A0A1I2FMJ9</accession>
<dbReference type="EMBL" id="FOMX01000027">
    <property type="protein sequence ID" value="SFF05706.1"/>
    <property type="molecule type" value="Genomic_DNA"/>
</dbReference>
<dbReference type="OrthoDB" id="9776294at2"/>
<dbReference type="Pfam" id="PF02254">
    <property type="entry name" value="TrkA_N"/>
    <property type="match status" value="1"/>
</dbReference>
<dbReference type="AlphaFoldDB" id="A0A1I2FMJ9"/>
<dbReference type="STRING" id="54.SAMN02745121_06690"/>
<name>A0A1I2FMJ9_9BACT</name>
<dbReference type="GO" id="GO:0006813">
    <property type="term" value="P:potassium ion transport"/>
    <property type="evidence" value="ECO:0007669"/>
    <property type="project" value="InterPro"/>
</dbReference>